<evidence type="ECO:0000313" key="6">
    <source>
        <dbReference type="Proteomes" id="UP000092583"/>
    </source>
</evidence>
<dbReference type="AlphaFoldDB" id="A0A1B9J026"/>
<dbReference type="EMBL" id="KI669459">
    <property type="protein sequence ID" value="OCF61140.1"/>
    <property type="molecule type" value="Genomic_DNA"/>
</dbReference>
<keyword evidence="6" id="KW-1185">Reference proteome</keyword>
<gene>
    <name evidence="5" type="ORF">L486_00784</name>
</gene>
<dbReference type="NCBIfam" id="TIGR00556">
    <property type="entry name" value="pantethn_trn"/>
    <property type="match status" value="1"/>
</dbReference>
<dbReference type="SUPFAM" id="SSF56214">
    <property type="entry name" value="4'-phosphopantetheinyl transferase"/>
    <property type="match status" value="1"/>
</dbReference>
<evidence type="ECO:0000259" key="4">
    <source>
        <dbReference type="Pfam" id="PF01648"/>
    </source>
</evidence>
<accession>A0A1B9J026</accession>
<reference evidence="6" key="2">
    <citation type="submission" date="2013-12" db="EMBL/GenBank/DDBJ databases">
        <title>Evolution of pathogenesis and genome organization in the Tremellales.</title>
        <authorList>
            <person name="Cuomo C."/>
            <person name="Litvintseva A."/>
            <person name="Heitman J."/>
            <person name="Chen Y."/>
            <person name="Sun S."/>
            <person name="Springer D."/>
            <person name="Dromer F."/>
            <person name="Young S."/>
            <person name="Zeng Q."/>
            <person name="Chapman S."/>
            <person name="Gujja S."/>
            <person name="Saif S."/>
            <person name="Birren B."/>
        </authorList>
    </citation>
    <scope>NUCLEOTIDE SEQUENCE [LARGE SCALE GENOMIC DNA]</scope>
    <source>
        <strain evidence="6">CBS 10435</strain>
    </source>
</reference>
<dbReference type="InterPro" id="IPR008278">
    <property type="entry name" value="4-PPantetheinyl_Trfase_dom"/>
</dbReference>
<dbReference type="STRING" id="1331196.A0A1B9J026"/>
<dbReference type="Pfam" id="PF01648">
    <property type="entry name" value="ACPS"/>
    <property type="match status" value="1"/>
</dbReference>
<keyword evidence="1" id="KW-0808">Transferase</keyword>
<dbReference type="GO" id="GO:0000287">
    <property type="term" value="F:magnesium ion binding"/>
    <property type="evidence" value="ECO:0007669"/>
    <property type="project" value="InterPro"/>
</dbReference>
<evidence type="ECO:0000256" key="1">
    <source>
        <dbReference type="ARBA" id="ARBA00022679"/>
    </source>
</evidence>
<keyword evidence="3" id="KW-0460">Magnesium</keyword>
<reference evidence="5 6" key="1">
    <citation type="submission" date="2013-07" db="EMBL/GenBank/DDBJ databases">
        <title>The Genome Sequence of Kwoniella mangroviensis CBS10435.</title>
        <authorList>
            <consortium name="The Broad Institute Genome Sequencing Platform"/>
            <person name="Cuomo C."/>
            <person name="Litvintseva A."/>
            <person name="Chen Y."/>
            <person name="Heitman J."/>
            <person name="Sun S."/>
            <person name="Springer D."/>
            <person name="Dromer F."/>
            <person name="Young S.K."/>
            <person name="Zeng Q."/>
            <person name="Gargeya S."/>
            <person name="Fitzgerald M."/>
            <person name="Abouelleil A."/>
            <person name="Alvarado L."/>
            <person name="Berlin A.M."/>
            <person name="Chapman S.B."/>
            <person name="Dewar J."/>
            <person name="Goldberg J."/>
            <person name="Griggs A."/>
            <person name="Gujja S."/>
            <person name="Hansen M."/>
            <person name="Howarth C."/>
            <person name="Imamovic A."/>
            <person name="Larimer J."/>
            <person name="McCowan C."/>
            <person name="Murphy C."/>
            <person name="Pearson M."/>
            <person name="Priest M."/>
            <person name="Roberts A."/>
            <person name="Saif S."/>
            <person name="Shea T."/>
            <person name="Sykes S."/>
            <person name="Wortman J."/>
            <person name="Nusbaum C."/>
            <person name="Birren B."/>
        </authorList>
    </citation>
    <scope>NUCLEOTIDE SEQUENCE [LARGE SCALE GENOMIC DNA]</scope>
    <source>
        <strain evidence="5 6">CBS 10435</strain>
    </source>
</reference>
<sequence length="150" mass="16693">MIAGIGIDILSLTRFKSLLLKRGPTKLAKRICTTKEYELFTNLASANGSPSTGNQNDTTKEESDELLDEQLRFLSCRWALKEAAYKSLSPHLNPITWKDLQITHSSNGSLVLYPTQKEHRDRFDLLGSLSHDGGMVVGVVIAQFTNNQNT</sequence>
<dbReference type="Proteomes" id="UP000092583">
    <property type="component" value="Unassembled WGS sequence"/>
</dbReference>
<dbReference type="Gene3D" id="3.90.470.20">
    <property type="entry name" value="4'-phosphopantetheinyl transferase domain"/>
    <property type="match status" value="1"/>
</dbReference>
<organism evidence="5 6">
    <name type="scientific">Kwoniella mangroviensis CBS 10435</name>
    <dbReference type="NCBI Taxonomy" id="1331196"/>
    <lineage>
        <taxon>Eukaryota</taxon>
        <taxon>Fungi</taxon>
        <taxon>Dikarya</taxon>
        <taxon>Basidiomycota</taxon>
        <taxon>Agaricomycotina</taxon>
        <taxon>Tremellomycetes</taxon>
        <taxon>Tremellales</taxon>
        <taxon>Cryptococcaceae</taxon>
        <taxon>Kwoniella</taxon>
    </lineage>
</organism>
<dbReference type="InterPro" id="IPR004568">
    <property type="entry name" value="Ppantetheine-prot_Trfase_dom"/>
</dbReference>
<evidence type="ECO:0000256" key="2">
    <source>
        <dbReference type="ARBA" id="ARBA00022723"/>
    </source>
</evidence>
<proteinExistence type="predicted"/>
<evidence type="ECO:0000256" key="3">
    <source>
        <dbReference type="ARBA" id="ARBA00022842"/>
    </source>
</evidence>
<dbReference type="GO" id="GO:0006633">
    <property type="term" value="P:fatty acid biosynthetic process"/>
    <property type="evidence" value="ECO:0007669"/>
    <property type="project" value="InterPro"/>
</dbReference>
<name>A0A1B9J026_9TREE</name>
<feature type="domain" description="4'-phosphopantetheinyl transferase" evidence="4">
    <location>
        <begin position="4"/>
        <end position="120"/>
    </location>
</feature>
<dbReference type="OrthoDB" id="15433at2759"/>
<evidence type="ECO:0000313" key="5">
    <source>
        <dbReference type="EMBL" id="OCF61140.1"/>
    </source>
</evidence>
<keyword evidence="2" id="KW-0479">Metal-binding</keyword>
<protein>
    <recommendedName>
        <fullName evidence="4">4'-phosphopantetheinyl transferase domain-containing protein</fullName>
    </recommendedName>
</protein>
<dbReference type="InterPro" id="IPR037143">
    <property type="entry name" value="4-PPantetheinyl_Trfase_dom_sf"/>
</dbReference>
<dbReference type="GO" id="GO:0008897">
    <property type="term" value="F:holo-[acyl-carrier-protein] synthase activity"/>
    <property type="evidence" value="ECO:0007669"/>
    <property type="project" value="InterPro"/>
</dbReference>